<accession>A0A645JHK1</accession>
<name>A0A645JHK1_9ZZZZ</name>
<proteinExistence type="predicted"/>
<organism evidence="1">
    <name type="scientific">bioreactor metagenome</name>
    <dbReference type="NCBI Taxonomy" id="1076179"/>
    <lineage>
        <taxon>unclassified sequences</taxon>
        <taxon>metagenomes</taxon>
        <taxon>ecological metagenomes</taxon>
    </lineage>
</organism>
<dbReference type="AlphaFoldDB" id="A0A645JHK1"/>
<reference evidence="1" key="1">
    <citation type="submission" date="2019-08" db="EMBL/GenBank/DDBJ databases">
        <authorList>
            <person name="Kucharzyk K."/>
            <person name="Murdoch R.W."/>
            <person name="Higgins S."/>
            <person name="Loffler F."/>
        </authorList>
    </citation>
    <scope>NUCLEOTIDE SEQUENCE</scope>
</reference>
<protein>
    <submittedName>
        <fullName evidence="1">Uncharacterized protein</fullName>
    </submittedName>
</protein>
<gene>
    <name evidence="1" type="ORF">SDC9_210329</name>
</gene>
<dbReference type="EMBL" id="VSSQ01140774">
    <property type="protein sequence ID" value="MPN62580.1"/>
    <property type="molecule type" value="Genomic_DNA"/>
</dbReference>
<evidence type="ECO:0000313" key="1">
    <source>
        <dbReference type="EMBL" id="MPN62580.1"/>
    </source>
</evidence>
<comment type="caution">
    <text evidence="1">The sequence shown here is derived from an EMBL/GenBank/DDBJ whole genome shotgun (WGS) entry which is preliminary data.</text>
</comment>
<sequence>MKFLLAVVGQFVVVFPLKEKRRVDLFKLLRLEKDSLLYQAGPGGKILFGPLIIGGVVSMAHTSTVIAVFPGGKVQAVVAIVPGCQHNVVVLG</sequence>